<dbReference type="SUPFAM" id="SSF51182">
    <property type="entry name" value="RmlC-like cupins"/>
    <property type="match status" value="1"/>
</dbReference>
<proteinExistence type="predicted"/>
<reference evidence="3" key="1">
    <citation type="submission" date="2017-05" db="EMBL/GenBank/DDBJ databases">
        <title>Complete and WGS of Bordetella genogroups.</title>
        <authorList>
            <person name="Spilker T."/>
            <person name="Lipuma J."/>
        </authorList>
    </citation>
    <scope>NUCLEOTIDE SEQUENCE [LARGE SCALE GENOMIC DNA]</scope>
    <source>
        <strain evidence="3">AU18089</strain>
    </source>
</reference>
<evidence type="ECO:0000259" key="1">
    <source>
        <dbReference type="Pfam" id="PF07883"/>
    </source>
</evidence>
<evidence type="ECO:0000313" key="3">
    <source>
        <dbReference type="Proteomes" id="UP000216947"/>
    </source>
</evidence>
<feature type="domain" description="Cupin type-2" evidence="1">
    <location>
        <begin position="47"/>
        <end position="114"/>
    </location>
</feature>
<comment type="caution">
    <text evidence="2">The sequence shown here is derived from an EMBL/GenBank/DDBJ whole genome shotgun (WGS) entry which is preliminary data.</text>
</comment>
<dbReference type="AlphaFoldDB" id="A0A261RBI2"/>
<dbReference type="OrthoDB" id="2648023at2"/>
<dbReference type="Pfam" id="PF07883">
    <property type="entry name" value="Cupin_2"/>
    <property type="match status" value="1"/>
</dbReference>
<name>A0A261RBI2_9BORD</name>
<evidence type="ECO:0000313" key="2">
    <source>
        <dbReference type="EMBL" id="OZI22374.1"/>
    </source>
</evidence>
<organism evidence="2 3">
    <name type="scientific">Bordetella genomosp. 7</name>
    <dbReference type="NCBI Taxonomy" id="1416805"/>
    <lineage>
        <taxon>Bacteria</taxon>
        <taxon>Pseudomonadati</taxon>
        <taxon>Pseudomonadota</taxon>
        <taxon>Betaproteobacteria</taxon>
        <taxon>Burkholderiales</taxon>
        <taxon>Alcaligenaceae</taxon>
        <taxon>Bordetella</taxon>
    </lineage>
</organism>
<keyword evidence="3" id="KW-1185">Reference proteome</keyword>
<dbReference type="InterPro" id="IPR052535">
    <property type="entry name" value="Bacilysin_H2HPP_isomerase"/>
</dbReference>
<dbReference type="InterPro" id="IPR014710">
    <property type="entry name" value="RmlC-like_jellyroll"/>
</dbReference>
<dbReference type="EMBL" id="NEVK01000004">
    <property type="protein sequence ID" value="OZI22374.1"/>
    <property type="molecule type" value="Genomic_DNA"/>
</dbReference>
<dbReference type="PANTHER" id="PTHR40112:SF1">
    <property type="entry name" value="H2HPP ISOMERASE"/>
    <property type="match status" value="1"/>
</dbReference>
<dbReference type="InterPro" id="IPR013096">
    <property type="entry name" value="Cupin_2"/>
</dbReference>
<accession>A0A261RBI2</accession>
<dbReference type="PANTHER" id="PTHR40112">
    <property type="entry name" value="H2HPP ISOMERASE"/>
    <property type="match status" value="1"/>
</dbReference>
<dbReference type="Gene3D" id="2.60.120.10">
    <property type="entry name" value="Jelly Rolls"/>
    <property type="match status" value="1"/>
</dbReference>
<protein>
    <submittedName>
        <fullName evidence="2">Cupin</fullName>
    </submittedName>
</protein>
<sequence length="136" mass="14660">MPDYPRWLVRESDVPGYHPANHTGTLNRRLIGADTVGARQLEVLVGVIEKGQGALPHSHPGIEQVCYLLSGTARAQVGDESAEMVPGDCCYFPPDIPHVFTVTSEQPARLLVIYAPPYEESPDRVMRGNAAPAGAA</sequence>
<gene>
    <name evidence="2" type="ORF">CAL19_07480</name>
</gene>
<dbReference type="InterPro" id="IPR011051">
    <property type="entry name" value="RmlC_Cupin_sf"/>
</dbReference>
<dbReference type="RefSeq" id="WP_094796445.1">
    <property type="nucleotide sequence ID" value="NZ_NEVI01000012.1"/>
</dbReference>
<dbReference type="Proteomes" id="UP000216947">
    <property type="component" value="Unassembled WGS sequence"/>
</dbReference>